<dbReference type="PANTHER" id="PTHR12266">
    <property type="entry name" value="NA+/CA2+ K+ INDEPENDENT EXCHANGER"/>
    <property type="match status" value="1"/>
</dbReference>
<keyword evidence="14" id="KW-1185">Reference proteome</keyword>
<feature type="transmembrane region" description="Helical" evidence="8">
    <location>
        <begin position="1134"/>
        <end position="1157"/>
    </location>
</feature>
<name>A0ABR1CU54_NECAM</name>
<organism evidence="13 14">
    <name type="scientific">Necator americanus</name>
    <name type="common">Human hookworm</name>
    <dbReference type="NCBI Taxonomy" id="51031"/>
    <lineage>
        <taxon>Eukaryota</taxon>
        <taxon>Metazoa</taxon>
        <taxon>Ecdysozoa</taxon>
        <taxon>Nematoda</taxon>
        <taxon>Chromadorea</taxon>
        <taxon>Rhabditida</taxon>
        <taxon>Rhabditina</taxon>
        <taxon>Rhabditomorpha</taxon>
        <taxon>Strongyloidea</taxon>
        <taxon>Ancylostomatidae</taxon>
        <taxon>Bunostominae</taxon>
        <taxon>Necator</taxon>
    </lineage>
</organism>
<dbReference type="Pfam" id="PF04547">
    <property type="entry name" value="Anoctamin"/>
    <property type="match status" value="1"/>
</dbReference>
<dbReference type="InterPro" id="IPR051359">
    <property type="entry name" value="CaCA_antiporter"/>
</dbReference>
<keyword evidence="3" id="KW-0050">Antiport</keyword>
<feature type="transmembrane region" description="Helical" evidence="8">
    <location>
        <begin position="844"/>
        <end position="863"/>
    </location>
</feature>
<feature type="transmembrane region" description="Helical" evidence="8">
    <location>
        <begin position="594"/>
        <end position="614"/>
    </location>
</feature>
<feature type="transmembrane region" description="Helical" evidence="8">
    <location>
        <begin position="1004"/>
        <end position="1026"/>
    </location>
</feature>
<evidence type="ECO:0000259" key="12">
    <source>
        <dbReference type="Pfam" id="PF16178"/>
    </source>
</evidence>
<feature type="transmembrane region" description="Helical" evidence="8">
    <location>
        <begin position="458"/>
        <end position="477"/>
    </location>
</feature>
<feature type="transmembrane region" description="Helical" evidence="8">
    <location>
        <begin position="158"/>
        <end position="179"/>
    </location>
</feature>
<evidence type="ECO:0000256" key="2">
    <source>
        <dbReference type="ARBA" id="ARBA00022448"/>
    </source>
</evidence>
<dbReference type="Gene3D" id="1.20.1420.30">
    <property type="entry name" value="NCX, central ion-binding region"/>
    <property type="match status" value="2"/>
</dbReference>
<gene>
    <name evidence="13" type="primary">Necator_chrIII.g10383</name>
    <name evidence="13" type="ORF">RB195_009618</name>
</gene>
<feature type="transmembrane region" description="Helical" evidence="8">
    <location>
        <begin position="489"/>
        <end position="506"/>
    </location>
</feature>
<feature type="transmembrane region" description="Helical" evidence="8">
    <location>
        <begin position="961"/>
        <end position="984"/>
    </location>
</feature>
<proteinExistence type="predicted"/>
<evidence type="ECO:0000259" key="10">
    <source>
        <dbReference type="Pfam" id="PF01699"/>
    </source>
</evidence>
<reference evidence="13 14" key="1">
    <citation type="submission" date="2023-08" db="EMBL/GenBank/DDBJ databases">
        <title>A Necator americanus chromosomal reference genome.</title>
        <authorList>
            <person name="Ilik V."/>
            <person name="Petrzelkova K.J."/>
            <person name="Pardy F."/>
            <person name="Fuh T."/>
            <person name="Niatou-Singa F.S."/>
            <person name="Gouil Q."/>
            <person name="Baker L."/>
            <person name="Ritchie M.E."/>
            <person name="Jex A.R."/>
            <person name="Gazzola D."/>
            <person name="Li H."/>
            <person name="Toshio Fujiwara R."/>
            <person name="Zhan B."/>
            <person name="Aroian R.V."/>
            <person name="Pafco B."/>
            <person name="Schwarz E.M."/>
        </authorList>
    </citation>
    <scope>NUCLEOTIDE SEQUENCE [LARGE SCALE GENOMIC DNA]</scope>
    <source>
        <strain evidence="13 14">Aroian</strain>
        <tissue evidence="13">Whole animal</tissue>
    </source>
</reference>
<feature type="transmembrane region" description="Helical" evidence="8">
    <location>
        <begin position="555"/>
        <end position="574"/>
    </location>
</feature>
<keyword evidence="9" id="KW-0732">Signal</keyword>
<feature type="domain" description="Anoctamin transmembrane" evidence="11">
    <location>
        <begin position="754"/>
        <end position="1240"/>
    </location>
</feature>
<dbReference type="EMBL" id="JAVFWL010000003">
    <property type="protein sequence ID" value="KAK6741853.1"/>
    <property type="molecule type" value="Genomic_DNA"/>
</dbReference>
<dbReference type="InterPro" id="IPR049452">
    <property type="entry name" value="Anoctamin_TM"/>
</dbReference>
<keyword evidence="4" id="KW-0106">Calcium</keyword>
<evidence type="ECO:0000256" key="9">
    <source>
        <dbReference type="SAM" id="SignalP"/>
    </source>
</evidence>
<keyword evidence="6 8" id="KW-1133">Transmembrane helix</keyword>
<evidence type="ECO:0000256" key="5">
    <source>
        <dbReference type="ARBA" id="ARBA00022692"/>
    </source>
</evidence>
<dbReference type="PANTHER" id="PTHR12266:SF0">
    <property type="entry name" value="MITOCHONDRIAL SODIUM_CALCIUM EXCHANGER PROTEIN"/>
    <property type="match status" value="1"/>
</dbReference>
<keyword evidence="7 8" id="KW-0472">Membrane</keyword>
<keyword evidence="5 8" id="KW-0812">Transmembrane</keyword>
<dbReference type="InterPro" id="IPR032394">
    <property type="entry name" value="Anoct_dimer"/>
</dbReference>
<evidence type="ECO:0000256" key="6">
    <source>
        <dbReference type="ARBA" id="ARBA00022989"/>
    </source>
</evidence>
<protein>
    <recommendedName>
        <fullName evidence="15">Anoctamin</fullName>
    </recommendedName>
</protein>
<accession>A0ABR1CU54</accession>
<dbReference type="InterPro" id="IPR004837">
    <property type="entry name" value="NaCa_Exmemb"/>
</dbReference>
<feature type="signal peptide" evidence="9">
    <location>
        <begin position="1"/>
        <end position="16"/>
    </location>
</feature>
<feature type="transmembrane region" description="Helical" evidence="8">
    <location>
        <begin position="774"/>
        <end position="792"/>
    </location>
</feature>
<evidence type="ECO:0000256" key="8">
    <source>
        <dbReference type="SAM" id="Phobius"/>
    </source>
</evidence>
<dbReference type="InterPro" id="IPR044880">
    <property type="entry name" value="NCX_ion-bd_dom_sf"/>
</dbReference>
<comment type="subcellular location">
    <subcellularLocation>
        <location evidence="1">Membrane</location>
        <topology evidence="1">Multi-pass membrane protein</topology>
    </subcellularLocation>
</comment>
<feature type="chain" id="PRO_5046184130" description="Anoctamin" evidence="9">
    <location>
        <begin position="17"/>
        <end position="1300"/>
    </location>
</feature>
<feature type="transmembrane region" description="Helical" evidence="8">
    <location>
        <begin position="219"/>
        <end position="236"/>
    </location>
</feature>
<evidence type="ECO:0000313" key="13">
    <source>
        <dbReference type="EMBL" id="KAK6741853.1"/>
    </source>
</evidence>
<feature type="transmembrane region" description="Helical" evidence="8">
    <location>
        <begin position="1177"/>
        <end position="1194"/>
    </location>
</feature>
<feature type="domain" description="Sodium/calcium exchanger membrane region" evidence="10">
    <location>
        <begin position="491"/>
        <end position="610"/>
    </location>
</feature>
<evidence type="ECO:0000256" key="3">
    <source>
        <dbReference type="ARBA" id="ARBA00022449"/>
    </source>
</evidence>
<feature type="transmembrane region" description="Helical" evidence="8">
    <location>
        <begin position="512"/>
        <end position="534"/>
    </location>
</feature>
<evidence type="ECO:0000313" key="14">
    <source>
        <dbReference type="Proteomes" id="UP001303046"/>
    </source>
</evidence>
<evidence type="ECO:0000256" key="4">
    <source>
        <dbReference type="ARBA" id="ARBA00022568"/>
    </source>
</evidence>
<comment type="caution">
    <text evidence="13">The sequence shown here is derived from an EMBL/GenBank/DDBJ whole genome shotgun (WGS) entry which is preliminary data.</text>
</comment>
<dbReference type="Proteomes" id="UP001303046">
    <property type="component" value="Unassembled WGS sequence"/>
</dbReference>
<keyword evidence="4" id="KW-0109">Calcium transport</keyword>
<evidence type="ECO:0000256" key="7">
    <source>
        <dbReference type="ARBA" id="ARBA00023136"/>
    </source>
</evidence>
<feature type="transmembrane region" description="Helical" evidence="8">
    <location>
        <begin position="916"/>
        <end position="940"/>
    </location>
</feature>
<sequence>MLQLVLLFSWFAINNAATSTSLTPTEFVGGNSEVCQIWKNMTKEEICDYVNYHDDICEGGGYLLWSQYVECQFDIGKKVGVIIAGVLWMFMLFIMVSTTADDFFSPSVSSIVAHLKISESIAGVTFMAFGNGAPDIFGSIASVLSSPKPKAGLALGELFGAGIFVTTMVTATIVLVRPFKIDVFSTIRDLIFYLIALAWIIFVFLYSTSVYIWEPSVYLGIYCVYILTVVISHQLHKRKRKKLRENSVKSKLSNVLSRQGSVMPVIPQIQIISDAVEKIKQEMDSSNGEVSEVTVRKELAKRASIAINGDTLNIFPTDIARLSSKLQEIEENDNTSEESSEEEFVVSHNLVLTGHEARSRAATLVPPPIKVVSARTFIYDIYRHLHPLPDDWNDLGRFSKAMCIIKMPSIFLLKLTVPLNEYSWSKSMAIIQAVVAPQWFLFSVQLTTVEPFGGSPGLYAYALVLSAIIIALLAVFTSIHTQPKYYKEFASYLGFLMSISWIYFISSEVVNVVTMLGVISHISHEVLGLTILAWSNSIGDLIADISVVKQGYPRMAMAAAIGGPLFNLLIGFGLPFLIAKANGRTVTINLNPTYRILLLFLGISLVTTLIVDYISAPFIRRNGELFLNYDNEKLFFSSAQREMLTHEILTQIDISRELEGMNRREQKDDDESQKSVISDEPLRRKGLQYLRMEKTYEDSFVLHEPSKEEPYFRKMKENSFVTYVELMQEIERDPRKKLSDLWSRFFRFQPLGVIREYFGEQIGFYFAWQGTFLTMLWPATLLGLAVFVYGFVKSVRTNPATFGNCTVINYVGQTEIVPCGLRNKMAQLFTTVSSWFMKSFDNELNAFFAAFVSVWGTMFYQIWRRNNSVLAYEWDCEDFNEVEPDRPDYHGTATRQDPVTGETEYFSPQIVRVFKYTISCIIVILSMCLVIVSVFLVTLYKLWVISNQECNKEYTFACSLLAAYVPSVMNTVSTMILGSVYGWMVVRLTDWENHRTNSEYHNALVVKMFALQMVNNYTSLFYIAFIRPENNGFQEKGLFGLGEKFRDVCLPGTCGSLLAVQLITHMIIKPLPKFTGDIIVPYVVRILRLKKWYSRDHQTMQGMLNENDETNVLVREWMKPTAGEFTQSEFNEKIILFGTTMMFAALFPLAPLIALIIGLIDLRVDALRLLWLNRRPIPVMTSVAFTSDFCSNFFSDVMYCDIKNRFLIVIVFQNMVFVLKYVFQSIIPTVPASIRVAQRRKRYVVNYVIEKGDVPYRVRNRKRTRNAKLAWIMSRARGGLAPRLIPKVGVETTDDASPSS</sequence>
<feature type="transmembrane region" description="Helical" evidence="8">
    <location>
        <begin position="191"/>
        <end position="213"/>
    </location>
</feature>
<feature type="domain" description="Sodium/calcium exchanger membrane region" evidence="10">
    <location>
        <begin position="87"/>
        <end position="229"/>
    </location>
</feature>
<dbReference type="Pfam" id="PF16178">
    <property type="entry name" value="Anoct_dimer"/>
    <property type="match status" value="1"/>
</dbReference>
<feature type="domain" description="Anoctamin dimerisation" evidence="12">
    <location>
        <begin position="612"/>
        <end position="751"/>
    </location>
</feature>
<evidence type="ECO:0008006" key="15">
    <source>
        <dbReference type="Google" id="ProtNLM"/>
    </source>
</evidence>
<evidence type="ECO:0000256" key="1">
    <source>
        <dbReference type="ARBA" id="ARBA00004141"/>
    </source>
</evidence>
<dbReference type="Pfam" id="PF01699">
    <property type="entry name" value="Na_Ca_ex"/>
    <property type="match status" value="2"/>
</dbReference>
<feature type="transmembrane region" description="Helical" evidence="8">
    <location>
        <begin position="1206"/>
        <end position="1223"/>
    </location>
</feature>
<keyword evidence="4" id="KW-0406">Ion transport</keyword>
<feature type="transmembrane region" description="Helical" evidence="8">
    <location>
        <begin position="79"/>
        <end position="100"/>
    </location>
</feature>
<evidence type="ECO:0000259" key="11">
    <source>
        <dbReference type="Pfam" id="PF04547"/>
    </source>
</evidence>
<keyword evidence="2" id="KW-0813">Transport</keyword>